<dbReference type="Gene3D" id="3.40.630.30">
    <property type="match status" value="1"/>
</dbReference>
<feature type="domain" description="N-acetyltransferase" evidence="1">
    <location>
        <begin position="64"/>
        <end position="214"/>
    </location>
</feature>
<dbReference type="InterPro" id="IPR052523">
    <property type="entry name" value="Trichothecene_AcTrans"/>
</dbReference>
<reference evidence="2 3" key="1">
    <citation type="submission" date="2023-06" db="EMBL/GenBank/DDBJ databases">
        <title>Black Yeasts Isolated from many extreme environments.</title>
        <authorList>
            <person name="Coleine C."/>
            <person name="Stajich J.E."/>
            <person name="Selbmann L."/>
        </authorList>
    </citation>
    <scope>NUCLEOTIDE SEQUENCE [LARGE SCALE GENOMIC DNA]</scope>
    <source>
        <strain evidence="2 3">CCFEE 5887</strain>
    </source>
</reference>
<organism evidence="2 3">
    <name type="scientific">Vermiconidia calcicola</name>
    <dbReference type="NCBI Taxonomy" id="1690605"/>
    <lineage>
        <taxon>Eukaryota</taxon>
        <taxon>Fungi</taxon>
        <taxon>Dikarya</taxon>
        <taxon>Ascomycota</taxon>
        <taxon>Pezizomycotina</taxon>
        <taxon>Dothideomycetes</taxon>
        <taxon>Dothideomycetidae</taxon>
        <taxon>Mycosphaerellales</taxon>
        <taxon>Extremaceae</taxon>
        <taxon>Vermiconidia</taxon>
    </lineage>
</organism>
<name>A0AAV9QE94_9PEZI</name>
<dbReference type="PANTHER" id="PTHR42791">
    <property type="entry name" value="GNAT FAMILY ACETYLTRANSFERASE"/>
    <property type="match status" value="1"/>
</dbReference>
<comment type="caution">
    <text evidence="2">The sequence shown here is derived from an EMBL/GenBank/DDBJ whole genome shotgun (WGS) entry which is preliminary data.</text>
</comment>
<gene>
    <name evidence="2" type="ORF">LTR25_004459</name>
</gene>
<evidence type="ECO:0000313" key="2">
    <source>
        <dbReference type="EMBL" id="KAK5538915.1"/>
    </source>
</evidence>
<dbReference type="InterPro" id="IPR016181">
    <property type="entry name" value="Acyl_CoA_acyltransferase"/>
</dbReference>
<evidence type="ECO:0000259" key="1">
    <source>
        <dbReference type="PROSITE" id="PS51186"/>
    </source>
</evidence>
<sequence>MPAFVLLPASPSDLEAIARVQFEACASDHGFSVIFPKGATLASITHLVHSYENDMENDPTCYIMIVKEAMSGEVASFAIWHFCPPRTQDEIDREMLMDDFPFPGDANKELGKRLIHNSIRKRHEAVAANIGAQRPYAYLAAVGTSPKYQKQGAASQLLNWGVERADDQDLAIYVEASPAALRLYEKHGFREVGRLQLDLAPWKAGDYSNMCMVRKPTS</sequence>
<dbReference type="Pfam" id="PF13673">
    <property type="entry name" value="Acetyltransf_10"/>
    <property type="match status" value="1"/>
</dbReference>
<dbReference type="SUPFAM" id="SSF55729">
    <property type="entry name" value="Acyl-CoA N-acyltransferases (Nat)"/>
    <property type="match status" value="1"/>
</dbReference>
<dbReference type="EMBL" id="JAXLQG010000006">
    <property type="protein sequence ID" value="KAK5538915.1"/>
    <property type="molecule type" value="Genomic_DNA"/>
</dbReference>
<proteinExistence type="predicted"/>
<protein>
    <recommendedName>
        <fullName evidence="1">N-acetyltransferase domain-containing protein</fullName>
    </recommendedName>
</protein>
<dbReference type="AlphaFoldDB" id="A0AAV9QE94"/>
<dbReference type="InterPro" id="IPR000182">
    <property type="entry name" value="GNAT_dom"/>
</dbReference>
<dbReference type="Proteomes" id="UP001345827">
    <property type="component" value="Unassembled WGS sequence"/>
</dbReference>
<evidence type="ECO:0000313" key="3">
    <source>
        <dbReference type="Proteomes" id="UP001345827"/>
    </source>
</evidence>
<dbReference type="GO" id="GO:0016747">
    <property type="term" value="F:acyltransferase activity, transferring groups other than amino-acyl groups"/>
    <property type="evidence" value="ECO:0007669"/>
    <property type="project" value="InterPro"/>
</dbReference>
<dbReference type="PANTHER" id="PTHR42791:SF17">
    <property type="entry name" value="ACETYLTRANSFERASE, GNAT FAMILY FAMILY (AFU_ORTHOLOGUE AFUA_8G05690)"/>
    <property type="match status" value="1"/>
</dbReference>
<keyword evidence="3" id="KW-1185">Reference proteome</keyword>
<dbReference type="PROSITE" id="PS51186">
    <property type="entry name" value="GNAT"/>
    <property type="match status" value="1"/>
</dbReference>
<dbReference type="CDD" id="cd04301">
    <property type="entry name" value="NAT_SF"/>
    <property type="match status" value="1"/>
</dbReference>
<accession>A0AAV9QE94</accession>